<keyword evidence="1" id="KW-0805">Transcription regulation</keyword>
<evidence type="ECO:0000259" key="5">
    <source>
        <dbReference type="PROSITE" id="PS50977"/>
    </source>
</evidence>
<dbReference type="EMBL" id="BMIK01000019">
    <property type="protein sequence ID" value="GGC43358.1"/>
    <property type="molecule type" value="Genomic_DNA"/>
</dbReference>
<comment type="caution">
    <text evidence="6">The sequence shown here is derived from an EMBL/GenBank/DDBJ whole genome shotgun (WGS) entry which is preliminary data.</text>
</comment>
<dbReference type="Proteomes" id="UP000597338">
    <property type="component" value="Unassembled WGS sequence"/>
</dbReference>
<dbReference type="InterPro" id="IPR036271">
    <property type="entry name" value="Tet_transcr_reg_TetR-rel_C_sf"/>
</dbReference>
<evidence type="ECO:0000256" key="4">
    <source>
        <dbReference type="PROSITE-ProRule" id="PRU00335"/>
    </source>
</evidence>
<proteinExistence type="predicted"/>
<dbReference type="Pfam" id="PF00440">
    <property type="entry name" value="TetR_N"/>
    <property type="match status" value="1"/>
</dbReference>
<sequence>MSITAERRIREKEAMRTNILTTAWHIVKEEGWQSLSIRKIADAIQYSVPVIYDYFENKEAILLEFGKQGFERVIAELKAAKASSSDPAEQLKAIADAYWAFAFANKEYYQLMWGMSAPSCEMDKCMPERSVFRDLVMASIIEIIEKANPGDAENNACLKYHTFWSILHGLISIKMVAPADDTEQLNKLVLDDAITGFIKNLKS</sequence>
<dbReference type="InterPro" id="IPR050109">
    <property type="entry name" value="HTH-type_TetR-like_transc_reg"/>
</dbReference>
<dbReference type="PANTHER" id="PTHR30055:SF234">
    <property type="entry name" value="HTH-TYPE TRANSCRIPTIONAL REGULATOR BETI"/>
    <property type="match status" value="1"/>
</dbReference>
<keyword evidence="3" id="KW-0804">Transcription</keyword>
<dbReference type="PROSITE" id="PS50977">
    <property type="entry name" value="HTH_TETR_2"/>
    <property type="match status" value="1"/>
</dbReference>
<dbReference type="Gene3D" id="1.10.357.10">
    <property type="entry name" value="Tetracycline Repressor, domain 2"/>
    <property type="match status" value="1"/>
</dbReference>
<accession>A0ABQ1MMF8</accession>
<dbReference type="PANTHER" id="PTHR30055">
    <property type="entry name" value="HTH-TYPE TRANSCRIPTIONAL REGULATOR RUTR"/>
    <property type="match status" value="1"/>
</dbReference>
<dbReference type="SUPFAM" id="SSF48498">
    <property type="entry name" value="Tetracyclin repressor-like, C-terminal domain"/>
    <property type="match status" value="1"/>
</dbReference>
<evidence type="ECO:0000313" key="6">
    <source>
        <dbReference type="EMBL" id="GGC43358.1"/>
    </source>
</evidence>
<protein>
    <submittedName>
        <fullName evidence="6">TetR family transcriptional regulator</fullName>
    </submittedName>
</protein>
<reference evidence="7" key="1">
    <citation type="journal article" date="2019" name="Int. J. Syst. Evol. Microbiol.">
        <title>The Global Catalogue of Microorganisms (GCM) 10K type strain sequencing project: providing services to taxonomists for standard genome sequencing and annotation.</title>
        <authorList>
            <consortium name="The Broad Institute Genomics Platform"/>
            <consortium name="The Broad Institute Genome Sequencing Center for Infectious Disease"/>
            <person name="Wu L."/>
            <person name="Ma J."/>
        </authorList>
    </citation>
    <scope>NUCLEOTIDE SEQUENCE [LARGE SCALE GENOMIC DNA]</scope>
    <source>
        <strain evidence="7">CGMCC 1.15342</strain>
    </source>
</reference>
<name>A0ABQ1MMF8_9SPHI</name>
<dbReference type="InterPro" id="IPR009057">
    <property type="entry name" value="Homeodomain-like_sf"/>
</dbReference>
<keyword evidence="2 4" id="KW-0238">DNA-binding</keyword>
<dbReference type="InterPro" id="IPR001647">
    <property type="entry name" value="HTH_TetR"/>
</dbReference>
<organism evidence="6 7">
    <name type="scientific">Parapedobacter defluvii</name>
    <dbReference type="NCBI Taxonomy" id="2045106"/>
    <lineage>
        <taxon>Bacteria</taxon>
        <taxon>Pseudomonadati</taxon>
        <taxon>Bacteroidota</taxon>
        <taxon>Sphingobacteriia</taxon>
        <taxon>Sphingobacteriales</taxon>
        <taxon>Sphingobacteriaceae</taxon>
        <taxon>Parapedobacter</taxon>
    </lineage>
</organism>
<evidence type="ECO:0000256" key="3">
    <source>
        <dbReference type="ARBA" id="ARBA00023163"/>
    </source>
</evidence>
<evidence type="ECO:0000256" key="2">
    <source>
        <dbReference type="ARBA" id="ARBA00023125"/>
    </source>
</evidence>
<dbReference type="SUPFAM" id="SSF46689">
    <property type="entry name" value="Homeodomain-like"/>
    <property type="match status" value="1"/>
</dbReference>
<dbReference type="RefSeq" id="WP_188753201.1">
    <property type="nucleotide sequence ID" value="NZ_BMIK01000019.1"/>
</dbReference>
<evidence type="ECO:0000256" key="1">
    <source>
        <dbReference type="ARBA" id="ARBA00023015"/>
    </source>
</evidence>
<keyword evidence="7" id="KW-1185">Reference proteome</keyword>
<dbReference type="Pfam" id="PF13305">
    <property type="entry name" value="TetR_C_33"/>
    <property type="match status" value="1"/>
</dbReference>
<feature type="DNA-binding region" description="H-T-H motif" evidence="4">
    <location>
        <begin position="36"/>
        <end position="55"/>
    </location>
</feature>
<evidence type="ECO:0000313" key="7">
    <source>
        <dbReference type="Proteomes" id="UP000597338"/>
    </source>
</evidence>
<dbReference type="InterPro" id="IPR025996">
    <property type="entry name" value="MT1864/Rv1816-like_C"/>
</dbReference>
<gene>
    <name evidence="6" type="ORF">GCM10011386_39550</name>
</gene>
<feature type="domain" description="HTH tetR-type" evidence="5">
    <location>
        <begin position="13"/>
        <end position="73"/>
    </location>
</feature>